<dbReference type="SUPFAM" id="SSF63829">
    <property type="entry name" value="Calcium-dependent phosphotriesterase"/>
    <property type="match status" value="1"/>
</dbReference>
<dbReference type="CDD" id="cd00075">
    <property type="entry name" value="HATPase"/>
    <property type="match status" value="1"/>
</dbReference>
<keyword evidence="6" id="KW-0418">Kinase</keyword>
<dbReference type="SMART" id="SM00342">
    <property type="entry name" value="HTH_ARAC"/>
    <property type="match status" value="1"/>
</dbReference>
<dbReference type="CDD" id="cd17574">
    <property type="entry name" value="REC_OmpR"/>
    <property type="match status" value="1"/>
</dbReference>
<dbReference type="Gene3D" id="2.130.10.10">
    <property type="entry name" value="YVTN repeat-like/Quinoprotein amine dehydrogenase"/>
    <property type="match status" value="2"/>
</dbReference>
<evidence type="ECO:0000256" key="1">
    <source>
        <dbReference type="ARBA" id="ARBA00000085"/>
    </source>
</evidence>
<evidence type="ECO:0000256" key="11">
    <source>
        <dbReference type="PROSITE-ProRule" id="PRU00169"/>
    </source>
</evidence>
<dbReference type="FunFam" id="3.40.50.2300:FF:000138">
    <property type="entry name" value="Two-component system sensor histidine kinase/response regulator"/>
    <property type="match status" value="1"/>
</dbReference>
<reference evidence="16" key="1">
    <citation type="submission" date="2024-07" db="EMBL/GenBank/DDBJ databases">
        <title>Complete genome sequence of Prevotella sp. YM-2024 GTC17259.</title>
        <authorList>
            <person name="Hayashi M."/>
            <person name="Muto Y."/>
            <person name="Tanaka K."/>
            <person name="Niwa H."/>
        </authorList>
    </citation>
    <scope>NUCLEOTIDE SEQUENCE</scope>
    <source>
        <strain evidence="16">GTC17259</strain>
    </source>
</reference>
<keyword evidence="5" id="KW-0547">Nucleotide-binding</keyword>
<dbReference type="GO" id="GO:0000155">
    <property type="term" value="F:phosphorelay sensor kinase activity"/>
    <property type="evidence" value="ECO:0007669"/>
    <property type="project" value="InterPro"/>
</dbReference>
<dbReference type="InterPro" id="IPR015943">
    <property type="entry name" value="WD40/YVTN_repeat-like_dom_sf"/>
</dbReference>
<evidence type="ECO:0000256" key="4">
    <source>
        <dbReference type="ARBA" id="ARBA00022679"/>
    </source>
</evidence>
<dbReference type="InterPro" id="IPR036890">
    <property type="entry name" value="HATPase_C_sf"/>
</dbReference>
<feature type="modified residue" description="4-aspartylphosphate" evidence="11">
    <location>
        <position position="1086"/>
    </location>
</feature>
<evidence type="ECO:0000256" key="10">
    <source>
        <dbReference type="ARBA" id="ARBA00023163"/>
    </source>
</evidence>
<dbReference type="Gene3D" id="1.10.287.130">
    <property type="match status" value="1"/>
</dbReference>
<dbReference type="InterPro" id="IPR018060">
    <property type="entry name" value="HTH_AraC"/>
</dbReference>
<evidence type="ECO:0000313" key="16">
    <source>
        <dbReference type="EMBL" id="BFO77289.1"/>
    </source>
</evidence>
<name>A0AB33J682_9BACT</name>
<feature type="domain" description="HTH araC/xylS-type" evidence="13">
    <location>
        <begin position="1185"/>
        <end position="1284"/>
    </location>
</feature>
<dbReference type="InterPro" id="IPR003594">
    <property type="entry name" value="HATPase_dom"/>
</dbReference>
<proteinExistence type="predicted"/>
<evidence type="ECO:0000259" key="13">
    <source>
        <dbReference type="PROSITE" id="PS01124"/>
    </source>
</evidence>
<keyword evidence="8" id="KW-0902">Two-component regulatory system</keyword>
<dbReference type="PANTHER" id="PTHR43547:SF2">
    <property type="entry name" value="HYBRID SIGNAL TRANSDUCTION HISTIDINE KINASE C"/>
    <property type="match status" value="1"/>
</dbReference>
<dbReference type="EMBL" id="AP035787">
    <property type="protein sequence ID" value="BFO77289.1"/>
    <property type="molecule type" value="Genomic_DNA"/>
</dbReference>
<feature type="domain" description="Histidine kinase" evidence="14">
    <location>
        <begin position="801"/>
        <end position="1013"/>
    </location>
</feature>
<dbReference type="Pfam" id="PF02518">
    <property type="entry name" value="HATPase_c"/>
    <property type="match status" value="1"/>
</dbReference>
<dbReference type="SUPFAM" id="SSF55874">
    <property type="entry name" value="ATPase domain of HSP90 chaperone/DNA topoisomerase II/histidine kinase"/>
    <property type="match status" value="1"/>
</dbReference>
<dbReference type="InterPro" id="IPR009057">
    <property type="entry name" value="Homeodomain-like_sf"/>
</dbReference>
<keyword evidence="7" id="KW-0067">ATP-binding</keyword>
<dbReference type="Gene3D" id="3.40.50.2300">
    <property type="match status" value="1"/>
</dbReference>
<keyword evidence="12" id="KW-0472">Membrane</keyword>
<dbReference type="InterPro" id="IPR036097">
    <property type="entry name" value="HisK_dim/P_sf"/>
</dbReference>
<dbReference type="GO" id="GO:0043565">
    <property type="term" value="F:sequence-specific DNA binding"/>
    <property type="evidence" value="ECO:0007669"/>
    <property type="project" value="InterPro"/>
</dbReference>
<feature type="transmembrane region" description="Helical" evidence="12">
    <location>
        <begin position="747"/>
        <end position="769"/>
    </location>
</feature>
<dbReference type="PROSITE" id="PS50110">
    <property type="entry name" value="RESPONSE_REGULATORY"/>
    <property type="match status" value="1"/>
</dbReference>
<dbReference type="InterPro" id="IPR011006">
    <property type="entry name" value="CheY-like_superfamily"/>
</dbReference>
<dbReference type="GO" id="GO:0003700">
    <property type="term" value="F:DNA-binding transcription factor activity"/>
    <property type="evidence" value="ECO:0007669"/>
    <property type="project" value="InterPro"/>
</dbReference>
<dbReference type="Gene3D" id="3.30.565.10">
    <property type="entry name" value="Histidine kinase-like ATPase, C-terminal domain"/>
    <property type="match status" value="1"/>
</dbReference>
<accession>A0AB33J682</accession>
<dbReference type="FunFam" id="2.60.40.10:FF:000791">
    <property type="entry name" value="Two-component system sensor histidine kinase/response regulator"/>
    <property type="match status" value="1"/>
</dbReference>
<dbReference type="PRINTS" id="PR00344">
    <property type="entry name" value="BCTRLSENSOR"/>
</dbReference>
<dbReference type="CDD" id="cd00082">
    <property type="entry name" value="HisKA"/>
    <property type="match status" value="1"/>
</dbReference>
<dbReference type="SMART" id="SM00448">
    <property type="entry name" value="REC"/>
    <property type="match status" value="1"/>
</dbReference>
<keyword evidence="10" id="KW-0804">Transcription</keyword>
<dbReference type="FunFam" id="1.10.287.130:FF:000045">
    <property type="entry name" value="Two-component system sensor histidine kinase/response regulator"/>
    <property type="match status" value="1"/>
</dbReference>
<keyword evidence="9" id="KW-0805">Transcription regulation</keyword>
<dbReference type="SUPFAM" id="SSF52172">
    <property type="entry name" value="CheY-like"/>
    <property type="match status" value="1"/>
</dbReference>
<dbReference type="Pfam" id="PF07494">
    <property type="entry name" value="Reg_prop"/>
    <property type="match status" value="4"/>
</dbReference>
<keyword evidence="4" id="KW-0808">Transferase</keyword>
<dbReference type="Pfam" id="PF00512">
    <property type="entry name" value="HisKA"/>
    <property type="match status" value="1"/>
</dbReference>
<dbReference type="InterPro" id="IPR005467">
    <property type="entry name" value="His_kinase_dom"/>
</dbReference>
<gene>
    <name evidence="16" type="ORF">GTC17259_23390</name>
</gene>
<dbReference type="SMART" id="SM00388">
    <property type="entry name" value="HisKA"/>
    <property type="match status" value="1"/>
</dbReference>
<dbReference type="InterPro" id="IPR003661">
    <property type="entry name" value="HisK_dim/P_dom"/>
</dbReference>
<evidence type="ECO:0000256" key="7">
    <source>
        <dbReference type="ARBA" id="ARBA00022840"/>
    </source>
</evidence>
<keyword evidence="12" id="KW-0812">Transmembrane</keyword>
<dbReference type="GO" id="GO:0005524">
    <property type="term" value="F:ATP binding"/>
    <property type="evidence" value="ECO:0007669"/>
    <property type="project" value="UniProtKB-KW"/>
</dbReference>
<dbReference type="SMART" id="SM00387">
    <property type="entry name" value="HATPase_c"/>
    <property type="match status" value="1"/>
</dbReference>
<dbReference type="Gene3D" id="1.10.10.60">
    <property type="entry name" value="Homeodomain-like"/>
    <property type="match status" value="1"/>
</dbReference>
<dbReference type="SUPFAM" id="SSF46689">
    <property type="entry name" value="Homeodomain-like"/>
    <property type="match status" value="1"/>
</dbReference>
<evidence type="ECO:0000256" key="12">
    <source>
        <dbReference type="SAM" id="Phobius"/>
    </source>
</evidence>
<dbReference type="Gene3D" id="2.60.40.10">
    <property type="entry name" value="Immunoglobulins"/>
    <property type="match status" value="1"/>
</dbReference>
<evidence type="ECO:0000256" key="5">
    <source>
        <dbReference type="ARBA" id="ARBA00022741"/>
    </source>
</evidence>
<evidence type="ECO:0000256" key="2">
    <source>
        <dbReference type="ARBA" id="ARBA00012438"/>
    </source>
</evidence>
<dbReference type="Pfam" id="PF07495">
    <property type="entry name" value="Y_Y_Y"/>
    <property type="match status" value="1"/>
</dbReference>
<feature type="domain" description="Response regulatory" evidence="15">
    <location>
        <begin position="1038"/>
        <end position="1153"/>
    </location>
</feature>
<dbReference type="InterPro" id="IPR011110">
    <property type="entry name" value="Reg_prop"/>
</dbReference>
<dbReference type="Pfam" id="PF12833">
    <property type="entry name" value="HTH_18"/>
    <property type="match status" value="1"/>
</dbReference>
<dbReference type="SUPFAM" id="SSF47384">
    <property type="entry name" value="Homodimeric domain of signal transducing histidine kinase"/>
    <property type="match status" value="1"/>
</dbReference>
<dbReference type="InterPro" id="IPR013783">
    <property type="entry name" value="Ig-like_fold"/>
</dbReference>
<comment type="catalytic activity">
    <reaction evidence="1">
        <text>ATP + protein L-histidine = ADP + protein N-phospho-L-histidine.</text>
        <dbReference type="EC" id="2.7.13.3"/>
    </reaction>
</comment>
<dbReference type="PANTHER" id="PTHR43547">
    <property type="entry name" value="TWO-COMPONENT HISTIDINE KINASE"/>
    <property type="match status" value="1"/>
</dbReference>
<dbReference type="InterPro" id="IPR011047">
    <property type="entry name" value="Quinoprotein_ADH-like_sf"/>
</dbReference>
<dbReference type="PROSITE" id="PS50109">
    <property type="entry name" value="HIS_KIN"/>
    <property type="match status" value="1"/>
</dbReference>
<evidence type="ECO:0000256" key="3">
    <source>
        <dbReference type="ARBA" id="ARBA00022553"/>
    </source>
</evidence>
<evidence type="ECO:0000259" key="15">
    <source>
        <dbReference type="PROSITE" id="PS50110"/>
    </source>
</evidence>
<dbReference type="PROSITE" id="PS01124">
    <property type="entry name" value="HTH_ARAC_FAMILY_2"/>
    <property type="match status" value="1"/>
</dbReference>
<dbReference type="EC" id="2.7.13.3" evidence="2"/>
<evidence type="ECO:0000256" key="9">
    <source>
        <dbReference type="ARBA" id="ARBA00023015"/>
    </source>
</evidence>
<keyword evidence="12" id="KW-1133">Transmembrane helix</keyword>
<sequence>MRASTPLFFHHIGLTEGLSQSTVLDIVQDKRGFLWVATGAGLNRYDGYEFKVFRHSNTNQQSIGNDAIKDLFIDNTEHLWIGTGTGLSHYNKELGSFENYKSPKGGSINGICQYAPTQLIVNNNGSVYLFDKQSRKFTQRLHIPSTSCIYQYRHTVYIATADGLYTLNTQTRKLQKTLHDKLQGQHIQDMFLHKNRLWIGTEGGGLFCINLQNKQKTLFTTSNSPLCSNYVRSLSIDGKGQLWIGTVNGLNIIDAQGKWQYIGSNSLDEGSLSQNSVRCILRDNLKGMWVGTYFGGLNYYHPQKNRFTKIRHNRSIDANNHNITCFITQDSRQRLWLGTNGGIAIYDHQQHAFNYITTKDGLRSNDIKSIYIHPTDGNIYVGAQLGGLCIINPHTHQVKVYTTQTGNADDNSIYAIMSGPTTQTLLLGTLTGLRSFNTITHQFSEIHTVGGNKLPQRKIRVIAQDRKKRLWTGAENGLIVYEAKGDWLREKSIISPKHVLRHIAINCITITPRQAWVGTPHGLYSVDLTSGVTRQYTVDNGLSSNMVYGIVADKKNNLWISTDNGLCCWNSKNRQFRNFTNADGISSNQFLPNAYYQSQQGDIYFGSVNGITKFNPQYFANNHYTPRPILTELSLFNTPITPNDNTHILHQQIENTRDITLSPGQSMLALKFSVPNFIAGTHNTFAYKLDGYETEWHQDNKSRIASYSNLPHGTYRLFIKAANNDGVWGEEENILQIKVLPHWYHTWWFRLLTIAFIALAAIMVFRYLLDRKKMEMQLTQERAEKKRISEINEMKHKFFIDISHELRTPLTLITSPLQELQERVIDQWQQHQLQLIHTNTNRLLHLVNQLLDYRKAETGNFKLQVKSISIANLLTRLYEAFEKKATQQDIDYQIHIEDLPEEIYCDPHFIDIIVNNLLSNAFKHTKRGQNVCLSGCVQDGYICISVADTGEGIAPEHQEKIFERFYQADKNHTGTGIGLSLVKHLCILHHGTINVESKLGEGSRFTILLPYRAEDYQETEKATTTLPLPTPTPEDAETILIVEDNKDIRDYIQTSLASEYRILTAENGQEAVNLLKTEQPQLIITDVMMPIMDGLEFCKQVKQSIETCHIPVIILSAKTEQSEQLEGLTQGADDYMAKPFSMSILKSKIHNILRTRRLAIEYYKGEITVQPQKIAINPLDQDFLKKALEIVEKHLTDTEFSTEKFAHEILMSRSNLHLKMKALTGESTNEFIKRVKFKKACELLQSRRYSISEIAYMTGFNTPSYFTASFKSRFNCLPSEYADRDATSTSDSADT</sequence>
<evidence type="ECO:0000256" key="8">
    <source>
        <dbReference type="ARBA" id="ARBA00023012"/>
    </source>
</evidence>
<dbReference type="Pfam" id="PF00072">
    <property type="entry name" value="Response_reg"/>
    <property type="match status" value="1"/>
</dbReference>
<dbReference type="InterPro" id="IPR011123">
    <property type="entry name" value="Y_Y_Y"/>
</dbReference>
<dbReference type="InterPro" id="IPR001789">
    <property type="entry name" value="Sig_transdc_resp-reg_receiver"/>
</dbReference>
<protein>
    <recommendedName>
        <fullName evidence="2">histidine kinase</fullName>
        <ecNumber evidence="2">2.7.13.3</ecNumber>
    </recommendedName>
</protein>
<evidence type="ECO:0000259" key="14">
    <source>
        <dbReference type="PROSITE" id="PS50109"/>
    </source>
</evidence>
<evidence type="ECO:0000256" key="6">
    <source>
        <dbReference type="ARBA" id="ARBA00022777"/>
    </source>
</evidence>
<dbReference type="SUPFAM" id="SSF50998">
    <property type="entry name" value="Quinoprotein alcohol dehydrogenase-like"/>
    <property type="match status" value="1"/>
</dbReference>
<dbReference type="FunFam" id="3.30.565.10:FF:000037">
    <property type="entry name" value="Hybrid sensor histidine kinase/response regulator"/>
    <property type="match status" value="1"/>
</dbReference>
<keyword evidence="3 11" id="KW-0597">Phosphoprotein</keyword>
<organism evidence="16">
    <name type="scientific">Prevotella sp. GTC17259</name>
    <dbReference type="NCBI Taxonomy" id="3236795"/>
    <lineage>
        <taxon>Bacteria</taxon>
        <taxon>Pseudomonadati</taxon>
        <taxon>Bacteroidota</taxon>
        <taxon>Bacteroidia</taxon>
        <taxon>Bacteroidales</taxon>
        <taxon>Prevotellaceae</taxon>
        <taxon>Prevotella</taxon>
    </lineage>
</organism>
<dbReference type="InterPro" id="IPR004358">
    <property type="entry name" value="Sig_transdc_His_kin-like_C"/>
</dbReference>